<dbReference type="Proteomes" id="UP001642409">
    <property type="component" value="Unassembled WGS sequence"/>
</dbReference>
<comment type="caution">
    <text evidence="2">The sequence shown here is derived from an EMBL/GenBank/DDBJ whole genome shotgun (WGS) entry which is preliminary data.</text>
</comment>
<gene>
    <name evidence="2" type="ORF">HINF_LOCUS16138</name>
    <name evidence="3" type="ORF">HINF_LOCUS78099</name>
</gene>
<dbReference type="EMBL" id="CATOUU010000403">
    <property type="protein sequence ID" value="CAI9928493.1"/>
    <property type="molecule type" value="Genomic_DNA"/>
</dbReference>
<evidence type="ECO:0000313" key="4">
    <source>
        <dbReference type="Proteomes" id="UP001642409"/>
    </source>
</evidence>
<organism evidence="2">
    <name type="scientific">Hexamita inflata</name>
    <dbReference type="NCBI Taxonomy" id="28002"/>
    <lineage>
        <taxon>Eukaryota</taxon>
        <taxon>Metamonada</taxon>
        <taxon>Diplomonadida</taxon>
        <taxon>Hexamitidae</taxon>
        <taxon>Hexamitinae</taxon>
        <taxon>Hexamita</taxon>
    </lineage>
</organism>
<evidence type="ECO:0000313" key="3">
    <source>
        <dbReference type="EMBL" id="CAL6114596.1"/>
    </source>
</evidence>
<keyword evidence="4" id="KW-1185">Reference proteome</keyword>
<sequence length="345" mass="40647">MSSSSFAVQNDDFMTSVHSQSASENSSPVLVQDEFLCPRSQQILHQQVHFNSYSPLVKKQIAESLTEEELQVLCAPQLRRFEAQLESKFKHKLNSEVNNMIEKERSKTNQNINVNQREFKSKIVQIQAQKEREVSRIRAELARTKNVELELTKVNEMHETLAMKNKLDRIRKEKMREQFKQVQSIQAQLNSQNQTKTSMFNTEPIRQNSYTKQLLLQDSLEKHKFEEKHKMIKNYCSPIAPELRDLILLWDLNETAYASRNQFVLQLEQVKDKIQEIKKEAKKQYAIDQKVGWLIQLIKRREESKNKEHVDKVITEKVIQGLREAPLVEYSGILYQNIMDEERVM</sequence>
<dbReference type="AlphaFoldDB" id="A0AA86NYP5"/>
<accession>A0AA86NYP5</accession>
<evidence type="ECO:0000313" key="2">
    <source>
        <dbReference type="EMBL" id="CAI9928493.1"/>
    </source>
</evidence>
<name>A0AA86NYP5_9EUKA</name>
<reference evidence="2" key="1">
    <citation type="submission" date="2023-06" db="EMBL/GenBank/DDBJ databases">
        <authorList>
            <person name="Kurt Z."/>
        </authorList>
    </citation>
    <scope>NUCLEOTIDE SEQUENCE</scope>
</reference>
<evidence type="ECO:0000256" key="1">
    <source>
        <dbReference type="SAM" id="Coils"/>
    </source>
</evidence>
<dbReference type="EMBL" id="CAXDID020000807">
    <property type="protein sequence ID" value="CAL6114596.1"/>
    <property type="molecule type" value="Genomic_DNA"/>
</dbReference>
<feature type="coiled-coil region" evidence="1">
    <location>
        <begin position="260"/>
        <end position="287"/>
    </location>
</feature>
<protein>
    <submittedName>
        <fullName evidence="3">Hypothetical_protein</fullName>
    </submittedName>
</protein>
<keyword evidence="1" id="KW-0175">Coiled coil</keyword>
<proteinExistence type="predicted"/>
<reference evidence="3 4" key="2">
    <citation type="submission" date="2024-07" db="EMBL/GenBank/DDBJ databases">
        <authorList>
            <person name="Akdeniz Z."/>
        </authorList>
    </citation>
    <scope>NUCLEOTIDE SEQUENCE [LARGE SCALE GENOMIC DNA]</scope>
</reference>